<evidence type="ECO:0000256" key="9">
    <source>
        <dbReference type="ARBA" id="ARBA00022989"/>
    </source>
</evidence>
<dbReference type="GO" id="GO:0046474">
    <property type="term" value="P:glycerophospholipid biosynthetic process"/>
    <property type="evidence" value="ECO:0007669"/>
    <property type="project" value="TreeGrafter"/>
</dbReference>
<feature type="transmembrane region" description="Helical" evidence="17">
    <location>
        <begin position="6"/>
        <end position="25"/>
    </location>
</feature>
<accession>A0A090D1X4</accession>
<evidence type="ECO:0000256" key="15">
    <source>
        <dbReference type="NCBIfam" id="TIGR00560"/>
    </source>
</evidence>
<evidence type="ECO:0000256" key="6">
    <source>
        <dbReference type="ARBA" id="ARBA00022516"/>
    </source>
</evidence>
<dbReference type="NCBIfam" id="TIGR00560">
    <property type="entry name" value="pgsA"/>
    <property type="match status" value="1"/>
</dbReference>
<comment type="catalytic activity">
    <reaction evidence="14">
        <text>a CDP-1,2-diacyl-sn-glycerol + sn-glycerol 3-phosphate = a 1,2-diacyl-sn-glycero-3-phospho-(1'-sn-glycero-3'-phosphate) + CMP + H(+)</text>
        <dbReference type="Rhea" id="RHEA:12593"/>
        <dbReference type="ChEBI" id="CHEBI:15378"/>
        <dbReference type="ChEBI" id="CHEBI:57597"/>
        <dbReference type="ChEBI" id="CHEBI:58332"/>
        <dbReference type="ChEBI" id="CHEBI:60110"/>
        <dbReference type="ChEBI" id="CHEBI:60377"/>
        <dbReference type="EC" id="2.7.8.5"/>
    </reaction>
</comment>
<evidence type="ECO:0000256" key="12">
    <source>
        <dbReference type="ARBA" id="ARBA00023209"/>
    </source>
</evidence>
<evidence type="ECO:0000256" key="13">
    <source>
        <dbReference type="ARBA" id="ARBA00023264"/>
    </source>
</evidence>
<keyword evidence="12" id="KW-0594">Phospholipid biosynthesis</keyword>
<name>A0A090D1X4_9BACT</name>
<keyword evidence="7 16" id="KW-0808">Transferase</keyword>
<keyword evidence="8 17" id="KW-0812">Transmembrane</keyword>
<keyword evidence="13" id="KW-1208">Phospholipid metabolism</keyword>
<evidence type="ECO:0000256" key="4">
    <source>
        <dbReference type="ARBA" id="ARBA00013170"/>
    </source>
</evidence>
<evidence type="ECO:0000256" key="11">
    <source>
        <dbReference type="ARBA" id="ARBA00023136"/>
    </source>
</evidence>
<comment type="caution">
    <text evidence="18">The sequence shown here is derived from an EMBL/GenBank/DDBJ whole genome shotgun (WGS) entry which is preliminary data.</text>
</comment>
<evidence type="ECO:0000256" key="16">
    <source>
        <dbReference type="RuleBase" id="RU003750"/>
    </source>
</evidence>
<dbReference type="InterPro" id="IPR048254">
    <property type="entry name" value="CDP_ALCOHOL_P_TRANSF_CS"/>
</dbReference>
<keyword evidence="19" id="KW-1185">Reference proteome</keyword>
<evidence type="ECO:0000256" key="2">
    <source>
        <dbReference type="ARBA" id="ARBA00005042"/>
    </source>
</evidence>
<dbReference type="RefSeq" id="WP_041017389.1">
    <property type="nucleotide sequence ID" value="NZ_CCEJ010000004.1"/>
</dbReference>
<sequence length="198" mass="22079">MTLANYLTLLRVILSPLFLIIYLWHDSFNLNLASLPYALLLVVAVLEFSDFLDGYLARKYGEVTDLGKILDPMADSVSRFAVFLAFTQEPVSLPVIYVFALAWRDSIVSTLRTICALKGFALAARLSGKAKALIQAISAILIIFLLIPYGRGEISKETLQYASTWIAGIAVTYTLFSLFDYMIANKEYISKMLTIKGK</sequence>
<dbReference type="Pfam" id="PF01066">
    <property type="entry name" value="CDP-OH_P_transf"/>
    <property type="match status" value="1"/>
</dbReference>
<reference evidence="18" key="2">
    <citation type="submission" date="2014-09" db="EMBL/GenBank/DDBJ databases">
        <title>Criblamydia sequanensis harbors a mega-plasmid encoding arsenite resistance.</title>
        <authorList>
            <person name="Bertelli C."/>
            <person name="Goesmann A."/>
            <person name="Greub G."/>
        </authorList>
    </citation>
    <scope>NUCLEOTIDE SEQUENCE [LARGE SCALE GENOMIC DNA]</scope>
    <source>
        <strain evidence="18">CRIB-18</strain>
    </source>
</reference>
<feature type="transmembrane region" description="Helical" evidence="17">
    <location>
        <begin position="162"/>
        <end position="183"/>
    </location>
</feature>
<dbReference type="PANTHER" id="PTHR14269:SF62">
    <property type="entry name" value="CDP-DIACYLGLYCEROL--GLYCEROL-3-PHOSPHATE 3-PHOSPHATIDYLTRANSFERASE 1, CHLOROPLASTIC"/>
    <property type="match status" value="1"/>
</dbReference>
<dbReference type="AlphaFoldDB" id="A0A090D1X4"/>
<evidence type="ECO:0000313" key="19">
    <source>
        <dbReference type="Proteomes" id="UP000031552"/>
    </source>
</evidence>
<reference evidence="18" key="1">
    <citation type="submission" date="2013-12" db="EMBL/GenBank/DDBJ databases">
        <authorList>
            <person name="Linke B."/>
        </authorList>
    </citation>
    <scope>NUCLEOTIDE SEQUENCE [LARGE SCALE GENOMIC DNA]</scope>
    <source>
        <strain evidence="18">CRIB-18</strain>
    </source>
</reference>
<organism evidence="18 19">
    <name type="scientific">Candidatus Criblamydia sequanensis CRIB-18</name>
    <dbReference type="NCBI Taxonomy" id="1437425"/>
    <lineage>
        <taxon>Bacteria</taxon>
        <taxon>Pseudomonadati</taxon>
        <taxon>Chlamydiota</taxon>
        <taxon>Chlamydiia</taxon>
        <taxon>Parachlamydiales</taxon>
        <taxon>Candidatus Criblamydiaceae</taxon>
        <taxon>Candidatus Criblamydia</taxon>
    </lineage>
</organism>
<evidence type="ECO:0000256" key="8">
    <source>
        <dbReference type="ARBA" id="ARBA00022692"/>
    </source>
</evidence>
<dbReference type="STRING" id="1437425.CSEC_1027"/>
<evidence type="ECO:0000256" key="14">
    <source>
        <dbReference type="ARBA" id="ARBA00048586"/>
    </source>
</evidence>
<feature type="transmembrane region" description="Helical" evidence="17">
    <location>
        <begin position="77"/>
        <end position="103"/>
    </location>
</feature>
<evidence type="ECO:0000256" key="10">
    <source>
        <dbReference type="ARBA" id="ARBA00023098"/>
    </source>
</evidence>
<dbReference type="Proteomes" id="UP000031552">
    <property type="component" value="Unassembled WGS sequence"/>
</dbReference>
<evidence type="ECO:0000256" key="7">
    <source>
        <dbReference type="ARBA" id="ARBA00022679"/>
    </source>
</evidence>
<comment type="pathway">
    <text evidence="2">Phospholipid metabolism; phosphatidylglycerol biosynthesis; phosphatidylglycerol from CDP-diacylglycerol: step 1/2.</text>
</comment>
<dbReference type="InterPro" id="IPR050324">
    <property type="entry name" value="CDP-alcohol_PTase-I"/>
</dbReference>
<dbReference type="GO" id="GO:0016020">
    <property type="term" value="C:membrane"/>
    <property type="evidence" value="ECO:0007669"/>
    <property type="project" value="UniProtKB-SubCell"/>
</dbReference>
<dbReference type="PANTHER" id="PTHR14269">
    <property type="entry name" value="CDP-DIACYLGLYCEROL--GLYCEROL-3-PHOSPHATE 3-PHOSPHATIDYLTRANSFERASE-RELATED"/>
    <property type="match status" value="1"/>
</dbReference>
<dbReference type="EMBL" id="CCEJ010000004">
    <property type="protein sequence ID" value="CDR33853.1"/>
    <property type="molecule type" value="Genomic_DNA"/>
</dbReference>
<dbReference type="GO" id="GO:0008444">
    <property type="term" value="F:CDP-diacylglycerol-glycerol-3-phosphate 3-phosphatidyltransferase activity"/>
    <property type="evidence" value="ECO:0007669"/>
    <property type="project" value="UniProtKB-UniRule"/>
</dbReference>
<proteinExistence type="inferred from homology"/>
<dbReference type="PIRSF" id="PIRSF000847">
    <property type="entry name" value="Phos_ph_gly_syn"/>
    <property type="match status" value="1"/>
</dbReference>
<comment type="similarity">
    <text evidence="3 16">Belongs to the CDP-alcohol phosphatidyltransferase class-I family.</text>
</comment>
<dbReference type="eggNOG" id="COG0558">
    <property type="taxonomic scope" value="Bacteria"/>
</dbReference>
<evidence type="ECO:0000256" key="3">
    <source>
        <dbReference type="ARBA" id="ARBA00010441"/>
    </source>
</evidence>
<comment type="subcellular location">
    <subcellularLocation>
        <location evidence="1">Membrane</location>
        <topology evidence="1">Multi-pass membrane protein</topology>
    </subcellularLocation>
</comment>
<dbReference type="PROSITE" id="PS00379">
    <property type="entry name" value="CDP_ALCOHOL_P_TRANSF"/>
    <property type="match status" value="1"/>
</dbReference>
<protein>
    <recommendedName>
        <fullName evidence="5 15">CDP-diacylglycerol--glycerol-3-phosphate 3-phosphatidyltransferase</fullName>
        <ecNumber evidence="4 15">2.7.8.5</ecNumber>
    </recommendedName>
</protein>
<dbReference type="Gene3D" id="1.20.120.1760">
    <property type="match status" value="1"/>
</dbReference>
<dbReference type="InterPro" id="IPR043130">
    <property type="entry name" value="CDP-OH_PTrfase_TM_dom"/>
</dbReference>
<evidence type="ECO:0000256" key="5">
    <source>
        <dbReference type="ARBA" id="ARBA00014944"/>
    </source>
</evidence>
<dbReference type="OrthoDB" id="9796672at2"/>
<evidence type="ECO:0000256" key="1">
    <source>
        <dbReference type="ARBA" id="ARBA00004141"/>
    </source>
</evidence>
<dbReference type="InterPro" id="IPR004570">
    <property type="entry name" value="Phosphatidylglycerol_P_synth"/>
</dbReference>
<keyword evidence="11 17" id="KW-0472">Membrane</keyword>
<keyword evidence="10" id="KW-0443">Lipid metabolism</keyword>
<feature type="transmembrane region" description="Helical" evidence="17">
    <location>
        <begin position="132"/>
        <end position="150"/>
    </location>
</feature>
<keyword evidence="6" id="KW-0444">Lipid biosynthesis</keyword>
<evidence type="ECO:0000256" key="17">
    <source>
        <dbReference type="SAM" id="Phobius"/>
    </source>
</evidence>
<gene>
    <name evidence="18" type="primary">pgsa1</name>
    <name evidence="18" type="ORF">CSEC_1027</name>
</gene>
<dbReference type="EC" id="2.7.8.5" evidence="4 15"/>
<evidence type="ECO:0000313" key="18">
    <source>
        <dbReference type="EMBL" id="CDR33853.1"/>
    </source>
</evidence>
<dbReference type="InterPro" id="IPR000462">
    <property type="entry name" value="CDP-OH_P_trans"/>
</dbReference>
<keyword evidence="9 17" id="KW-1133">Transmembrane helix</keyword>